<keyword evidence="1" id="KW-0472">Membrane</keyword>
<dbReference type="InterPro" id="IPR046345">
    <property type="entry name" value="TraB_PrgY-like"/>
</dbReference>
<keyword evidence="1" id="KW-1133">Transmembrane helix</keyword>
<feature type="transmembrane region" description="Helical" evidence="1">
    <location>
        <begin position="247"/>
        <end position="265"/>
    </location>
</feature>
<dbReference type="OrthoDB" id="9809330at2"/>
<dbReference type="PANTHER" id="PTHR21530">
    <property type="entry name" value="PHEROMONE SHUTDOWN PROTEIN"/>
    <property type="match status" value="1"/>
</dbReference>
<protein>
    <submittedName>
        <fullName evidence="2">Pheromone shutdown-related protein TraB</fullName>
    </submittedName>
</protein>
<evidence type="ECO:0000256" key="1">
    <source>
        <dbReference type="SAM" id="Phobius"/>
    </source>
</evidence>
<evidence type="ECO:0000313" key="3">
    <source>
        <dbReference type="Proteomes" id="UP000252731"/>
    </source>
</evidence>
<dbReference type="Proteomes" id="UP000252731">
    <property type="component" value="Unassembled WGS sequence"/>
</dbReference>
<organism evidence="2 3">
    <name type="scientific">Cytobacillus firmus</name>
    <name type="common">Bacillus firmus</name>
    <dbReference type="NCBI Taxonomy" id="1399"/>
    <lineage>
        <taxon>Bacteria</taxon>
        <taxon>Bacillati</taxon>
        <taxon>Bacillota</taxon>
        <taxon>Bacilli</taxon>
        <taxon>Bacillales</taxon>
        <taxon>Bacillaceae</taxon>
        <taxon>Cytobacillus</taxon>
    </lineage>
</organism>
<dbReference type="PANTHER" id="PTHR21530:SF7">
    <property type="entry name" value="TRAB DOMAIN-CONTAINING PROTEIN"/>
    <property type="match status" value="1"/>
</dbReference>
<feature type="transmembrane region" description="Helical" evidence="1">
    <location>
        <begin position="300"/>
        <end position="322"/>
    </location>
</feature>
<dbReference type="NCBIfam" id="TIGR00261">
    <property type="entry name" value="traB"/>
    <property type="match status" value="1"/>
</dbReference>
<dbReference type="EMBL" id="QNSF01000002">
    <property type="protein sequence ID" value="RBP95887.1"/>
    <property type="molecule type" value="Genomic_DNA"/>
</dbReference>
<evidence type="ECO:0000313" key="2">
    <source>
        <dbReference type="EMBL" id="RBP95887.1"/>
    </source>
</evidence>
<sequence length="388" mass="42799">MSEENITRIHLDGKEYILIGTAHVSKHSAEQVKEVIEAEQPDSVCVELDEQRYQSITEGSKWKEMDIIQVIKEKKASLLLMNLAISSFQNRMADQFGIKAGQEMIQGIESAKAAGAKLVLADRNIQITFARIWGNLGLKGKSLLLSQVIASIFSKDTITEEELEKMKNQDTINAILNEFTDSFPRLKKPLIDERDQYLAQKIKDAPGEKIVAVLGAAHVPGIKEEIKKEQDMAKLTERPPKSNVPKIIGWSIPVFILAIIAYTFFANPSAGLAQTISWIIWNGSLSALGAAIAMGHPLTILTAFVAAPITSLNPLLAAGWFAGLTQAYIRRPNVRDFETLSEDVFSVKGFWRNKVSRILLIVVLSNLGSSLGTFIGGADVIRVFLENL</sequence>
<dbReference type="InterPro" id="IPR002816">
    <property type="entry name" value="TraB/PrgY/GumN_fam"/>
</dbReference>
<keyword evidence="1" id="KW-0812">Transmembrane</keyword>
<name>A0A366K3N7_CYTFI</name>
<proteinExistence type="predicted"/>
<dbReference type="STRING" id="1399.VL14_11855"/>
<comment type="caution">
    <text evidence="2">The sequence shown here is derived from an EMBL/GenBank/DDBJ whole genome shotgun (WGS) entry which is preliminary data.</text>
</comment>
<dbReference type="RefSeq" id="WP_113881425.1">
    <property type="nucleotide sequence ID" value="NZ_QNSF01000002.1"/>
</dbReference>
<accession>A0A366K3N7</accession>
<dbReference type="AlphaFoldDB" id="A0A366K3N7"/>
<dbReference type="InterPro" id="IPR005230">
    <property type="entry name" value="TraB_bac"/>
</dbReference>
<reference evidence="2 3" key="1">
    <citation type="submission" date="2018-06" db="EMBL/GenBank/DDBJ databases">
        <title>Freshwater and sediment microbial communities from various areas in North America, analyzing microbe dynamics in response to fracking.</title>
        <authorList>
            <person name="Lamendella R."/>
        </authorList>
    </citation>
    <scope>NUCLEOTIDE SEQUENCE [LARGE SCALE GENOMIC DNA]</scope>
    <source>
        <strain evidence="2 3">14_TX</strain>
    </source>
</reference>
<feature type="transmembrane region" description="Helical" evidence="1">
    <location>
        <begin position="272"/>
        <end position="294"/>
    </location>
</feature>
<dbReference type="CDD" id="cd14726">
    <property type="entry name" value="TraB_PrgY-like"/>
    <property type="match status" value="1"/>
</dbReference>
<feature type="transmembrane region" description="Helical" evidence="1">
    <location>
        <begin position="358"/>
        <end position="385"/>
    </location>
</feature>
<dbReference type="Pfam" id="PF01963">
    <property type="entry name" value="TraB_PrgY_gumN"/>
    <property type="match status" value="1"/>
</dbReference>
<keyword evidence="3" id="KW-1185">Reference proteome</keyword>
<gene>
    <name evidence="2" type="ORF">DFO70_102212</name>
</gene>